<dbReference type="PANTHER" id="PTHR35585">
    <property type="entry name" value="HHE DOMAIN PROTEIN (AFU_ORTHOLOGUE AFUA_4G00730)"/>
    <property type="match status" value="1"/>
</dbReference>
<gene>
    <name evidence="3" type="ORF">CR152_29175</name>
</gene>
<dbReference type="KEGG" id="mass:CR152_29175"/>
<feature type="compositionally biased region" description="Basic residues" evidence="1">
    <location>
        <begin position="176"/>
        <end position="186"/>
    </location>
</feature>
<dbReference type="CDD" id="cd12108">
    <property type="entry name" value="Hr-like"/>
    <property type="match status" value="1"/>
</dbReference>
<dbReference type="RefSeq" id="WP_099880879.1">
    <property type="nucleotide sequence ID" value="NZ_CP024608.1"/>
</dbReference>
<protein>
    <submittedName>
        <fullName evidence="3">Hemerythrin</fullName>
    </submittedName>
</protein>
<dbReference type="PANTHER" id="PTHR35585:SF1">
    <property type="entry name" value="HHE DOMAIN PROTEIN (AFU_ORTHOLOGUE AFUA_4G00730)"/>
    <property type="match status" value="1"/>
</dbReference>
<organism evidence="3 4">
    <name type="scientific">Massilia violaceinigra</name>
    <dbReference type="NCBI Taxonomy" id="2045208"/>
    <lineage>
        <taxon>Bacteria</taxon>
        <taxon>Pseudomonadati</taxon>
        <taxon>Pseudomonadota</taxon>
        <taxon>Betaproteobacteria</taxon>
        <taxon>Burkholderiales</taxon>
        <taxon>Oxalobacteraceae</taxon>
        <taxon>Telluria group</taxon>
        <taxon>Massilia</taxon>
    </lineage>
</organism>
<name>A0A2D2DT21_9BURK</name>
<dbReference type="Pfam" id="PF01814">
    <property type="entry name" value="Hemerythrin"/>
    <property type="match status" value="1"/>
</dbReference>
<dbReference type="Gene3D" id="1.20.120.520">
    <property type="entry name" value="nmb1532 protein domain like"/>
    <property type="match status" value="1"/>
</dbReference>
<dbReference type="AlphaFoldDB" id="A0A2D2DT21"/>
<proteinExistence type="predicted"/>
<evidence type="ECO:0000313" key="3">
    <source>
        <dbReference type="EMBL" id="ATQ78129.1"/>
    </source>
</evidence>
<reference evidence="3" key="1">
    <citation type="submission" date="2017-10" db="EMBL/GenBank/DDBJ databases">
        <title>Massilia psychrophilum sp. nov., a novel purple-pigmented bacterium isolated from Tianshan glacier, Xinjiang Municipality, China.</title>
        <authorList>
            <person name="Wang H."/>
        </authorList>
    </citation>
    <scope>NUCLEOTIDE SEQUENCE [LARGE SCALE GENOMIC DNA]</scope>
    <source>
        <strain evidence="3">B2</strain>
    </source>
</reference>
<evidence type="ECO:0000313" key="4">
    <source>
        <dbReference type="Proteomes" id="UP000229897"/>
    </source>
</evidence>
<feature type="region of interest" description="Disordered" evidence="1">
    <location>
        <begin position="145"/>
        <end position="186"/>
    </location>
</feature>
<dbReference type="Proteomes" id="UP000229897">
    <property type="component" value="Chromosome"/>
</dbReference>
<accession>A0A2D2DT21</accession>
<keyword evidence="4" id="KW-1185">Reference proteome</keyword>
<feature type="compositionally biased region" description="Basic and acidic residues" evidence="1">
    <location>
        <begin position="146"/>
        <end position="156"/>
    </location>
</feature>
<evidence type="ECO:0000256" key="1">
    <source>
        <dbReference type="SAM" id="MobiDB-lite"/>
    </source>
</evidence>
<evidence type="ECO:0000259" key="2">
    <source>
        <dbReference type="Pfam" id="PF01814"/>
    </source>
</evidence>
<feature type="domain" description="Hemerythrin-like" evidence="2">
    <location>
        <begin position="15"/>
        <end position="134"/>
    </location>
</feature>
<dbReference type="EMBL" id="CP024608">
    <property type="protein sequence ID" value="ATQ78129.1"/>
    <property type="molecule type" value="Genomic_DNA"/>
</dbReference>
<dbReference type="OrthoDB" id="5512987at2"/>
<sequence>MSTHGKPKSGAAIDALELLKADHEKVKSLFREFESLCDNAEDDDERKFELVDDICYELTVHSMIEEEIFYPVLRSLIDDDQLLDEAEVEHAGARDLISQLEVMYPGDDHFDAMVTVLGEEMAHHIDKEESDLFVAARRSGIDLDNLGERLSARKDELDDDLSSPPSPVDAMEPHNGARRTPRPPNE</sequence>
<dbReference type="InterPro" id="IPR012312">
    <property type="entry name" value="Hemerythrin-like"/>
</dbReference>